<evidence type="ECO:0000313" key="3">
    <source>
        <dbReference type="Proteomes" id="UP000320239"/>
    </source>
</evidence>
<feature type="region of interest" description="Disordered" evidence="1">
    <location>
        <begin position="69"/>
        <end position="90"/>
    </location>
</feature>
<proteinExistence type="predicted"/>
<dbReference type="EMBL" id="VIWY01000001">
    <property type="protein sequence ID" value="TWG26015.1"/>
    <property type="molecule type" value="Genomic_DNA"/>
</dbReference>
<accession>A0A561WQ81</accession>
<dbReference type="AlphaFoldDB" id="A0A561WQ81"/>
<keyword evidence="3" id="KW-1185">Reference proteome</keyword>
<reference evidence="2 3" key="1">
    <citation type="submission" date="2019-06" db="EMBL/GenBank/DDBJ databases">
        <title>Sequencing the genomes of 1000 actinobacteria strains.</title>
        <authorList>
            <person name="Klenk H.-P."/>
        </authorList>
    </citation>
    <scope>NUCLEOTIDE SEQUENCE [LARGE SCALE GENOMIC DNA]</scope>
    <source>
        <strain evidence="2 3">DSM 43866</strain>
    </source>
</reference>
<evidence type="ECO:0000256" key="1">
    <source>
        <dbReference type="SAM" id="MobiDB-lite"/>
    </source>
</evidence>
<evidence type="ECO:0000313" key="2">
    <source>
        <dbReference type="EMBL" id="TWG26015.1"/>
    </source>
</evidence>
<feature type="compositionally biased region" description="Polar residues" evidence="1">
    <location>
        <begin position="13"/>
        <end position="22"/>
    </location>
</feature>
<gene>
    <name evidence="2" type="ORF">FHX34_101989</name>
</gene>
<sequence>MVAAVALGDSGVPSAQPTTTANGRPIATTPKKTNFGDKRTPITSVDSRKSYGFRTLMYGMDAHRLRGAVSAASSPGGITSAGPVPKMNDR</sequence>
<dbReference type="Proteomes" id="UP000320239">
    <property type="component" value="Unassembled WGS sequence"/>
</dbReference>
<name>A0A561WQ81_ACTTI</name>
<feature type="region of interest" description="Disordered" evidence="1">
    <location>
        <begin position="1"/>
        <end position="46"/>
    </location>
</feature>
<organism evidence="2 3">
    <name type="scientific">Actinoplanes teichomyceticus</name>
    <dbReference type="NCBI Taxonomy" id="1867"/>
    <lineage>
        <taxon>Bacteria</taxon>
        <taxon>Bacillati</taxon>
        <taxon>Actinomycetota</taxon>
        <taxon>Actinomycetes</taxon>
        <taxon>Micromonosporales</taxon>
        <taxon>Micromonosporaceae</taxon>
        <taxon>Actinoplanes</taxon>
    </lineage>
</organism>
<protein>
    <submittedName>
        <fullName evidence="2">Uncharacterized protein</fullName>
    </submittedName>
</protein>
<comment type="caution">
    <text evidence="2">The sequence shown here is derived from an EMBL/GenBank/DDBJ whole genome shotgun (WGS) entry which is preliminary data.</text>
</comment>